<dbReference type="GO" id="GO:0140359">
    <property type="term" value="F:ABC-type transporter activity"/>
    <property type="evidence" value="ECO:0007669"/>
    <property type="project" value="InterPro"/>
</dbReference>
<dbReference type="PANTHER" id="PTHR43471">
    <property type="entry name" value="ABC TRANSPORTER PERMEASE"/>
    <property type="match status" value="1"/>
</dbReference>
<keyword evidence="1" id="KW-0472">Membrane</keyword>
<dbReference type="Pfam" id="PF12679">
    <property type="entry name" value="ABC2_membrane_2"/>
    <property type="match status" value="1"/>
</dbReference>
<dbReference type="PANTHER" id="PTHR43471:SF1">
    <property type="entry name" value="ABC TRANSPORTER PERMEASE PROTEIN NOSY-RELATED"/>
    <property type="match status" value="1"/>
</dbReference>
<name>A0A3N0BY40_9SPHI</name>
<dbReference type="OrthoDB" id="184009at2"/>
<accession>A0A3N0BY40</accession>
<reference evidence="2 3" key="1">
    <citation type="submission" date="2018-10" db="EMBL/GenBank/DDBJ databases">
        <title>Genome sequencing of Pedobacter jejuensis TNB23.</title>
        <authorList>
            <person name="Cho Y.-J."/>
            <person name="Cho A."/>
            <person name="Kim O.-S."/>
        </authorList>
    </citation>
    <scope>NUCLEOTIDE SEQUENCE [LARGE SCALE GENOMIC DNA]</scope>
    <source>
        <strain evidence="2 3">TNB23</strain>
    </source>
</reference>
<dbReference type="Proteomes" id="UP000274046">
    <property type="component" value="Unassembled WGS sequence"/>
</dbReference>
<keyword evidence="1" id="KW-0812">Transmembrane</keyword>
<feature type="transmembrane region" description="Helical" evidence="1">
    <location>
        <begin position="125"/>
        <end position="147"/>
    </location>
</feature>
<evidence type="ECO:0000256" key="1">
    <source>
        <dbReference type="SAM" id="Phobius"/>
    </source>
</evidence>
<keyword evidence="1" id="KW-1133">Transmembrane helix</keyword>
<organism evidence="2 3">
    <name type="scientific">Pedobacter jejuensis</name>
    <dbReference type="NCBI Taxonomy" id="1268550"/>
    <lineage>
        <taxon>Bacteria</taxon>
        <taxon>Pseudomonadati</taxon>
        <taxon>Bacteroidota</taxon>
        <taxon>Sphingobacteriia</taxon>
        <taxon>Sphingobacteriales</taxon>
        <taxon>Sphingobacteriaceae</taxon>
        <taxon>Pedobacter</taxon>
    </lineage>
</organism>
<dbReference type="GO" id="GO:0005886">
    <property type="term" value="C:plasma membrane"/>
    <property type="evidence" value="ECO:0007669"/>
    <property type="project" value="UniProtKB-SubCell"/>
</dbReference>
<feature type="transmembrane region" description="Helical" evidence="1">
    <location>
        <begin position="12"/>
        <end position="38"/>
    </location>
</feature>
<proteinExistence type="predicted"/>
<feature type="transmembrane region" description="Helical" evidence="1">
    <location>
        <begin position="206"/>
        <end position="231"/>
    </location>
</feature>
<dbReference type="AlphaFoldDB" id="A0A3N0BY40"/>
<evidence type="ECO:0000313" key="3">
    <source>
        <dbReference type="Proteomes" id="UP000274046"/>
    </source>
</evidence>
<gene>
    <name evidence="2" type="ORF">D7004_07535</name>
</gene>
<evidence type="ECO:0000313" key="2">
    <source>
        <dbReference type="EMBL" id="RNL54630.1"/>
    </source>
</evidence>
<keyword evidence="3" id="KW-1185">Reference proteome</keyword>
<dbReference type="EMBL" id="RBEE01000011">
    <property type="protein sequence ID" value="RNL54630.1"/>
    <property type="molecule type" value="Genomic_DNA"/>
</dbReference>
<dbReference type="RefSeq" id="WP_123205257.1">
    <property type="nucleotide sequence ID" value="NZ_RBEE01000011.1"/>
</dbReference>
<comment type="caution">
    <text evidence="2">The sequence shown here is derived from an EMBL/GenBank/DDBJ whole genome shotgun (WGS) entry which is preliminary data.</text>
</comment>
<protein>
    <submittedName>
        <fullName evidence="2">ABC transporter permease</fullName>
    </submittedName>
</protein>
<feature type="transmembrane region" description="Helical" evidence="1">
    <location>
        <begin position="168"/>
        <end position="194"/>
    </location>
</feature>
<feature type="transmembrane region" description="Helical" evidence="1">
    <location>
        <begin position="238"/>
        <end position="260"/>
    </location>
</feature>
<dbReference type="PROSITE" id="PS51257">
    <property type="entry name" value="PROKAR_LIPOPROTEIN"/>
    <property type="match status" value="1"/>
</dbReference>
<sequence>MWRIIAAKEIRAAFSNHVFIVLGLIIWSLLAVACIGGLENFRTARKQRLEATTLFKNELAEKERNPHSAAHFGTYLFKPLTSLSLYDPGVNSYTGISYRVEAHKQSEMSLASVQDSDGVIRFGELSVASIFQLLVPLVIIFLSFSSVSKERQDGTFKILLSQGLSLRALVWGKIAGNYVIILVVIFPCLAFILIKGLFSSESYVNVSLFAISYLLYFLIFTVFSVCTSFVCKSSGTSLLVLLGAWMWFCVISPKITAGIASSEYPLQSYYEFSKLVDHDFYNGMDNDGSYEERRKKFEAGVLDKYKVDWINRFKLTPLRQSKKFPLAELI</sequence>